<accession>A0ABN9MJT1</accession>
<dbReference type="PANTHER" id="PTHR45710">
    <property type="entry name" value="C-TYPE LECTIN DOMAIN-CONTAINING PROTEIN 180"/>
    <property type="match status" value="1"/>
</dbReference>
<dbReference type="InterPro" id="IPR016186">
    <property type="entry name" value="C-type_lectin-like/link_sf"/>
</dbReference>
<keyword evidence="6" id="KW-1185">Reference proteome</keyword>
<keyword evidence="3" id="KW-0472">Membrane</keyword>
<sequence length="223" mass="25138">MAKVPTRGREIVAGLILVIIVLVMVIIGLAIALIVANTSEIVAGLILVIIVLVMVIIGLAIALIVANTSDNRTEIKNQKSAPCDDDWIRYRGKCYYFSTEKDTWRNSEKFCKTHKSSLAIIESKEELDFLLRFRCSENQWIGIKRMYAGTGWMWTNGTSYDGSLFNITRLSDKSGTDEYAFLNHDGVKSQDGIIEHNWICHNVITSLFFSPYCLFVEKCADLN</sequence>
<feature type="domain" description="C-type lectin" evidence="4">
    <location>
        <begin position="90"/>
        <end position="160"/>
    </location>
</feature>
<feature type="transmembrane region" description="Helical" evidence="3">
    <location>
        <begin position="41"/>
        <end position="66"/>
    </location>
</feature>
<dbReference type="InterPro" id="IPR050828">
    <property type="entry name" value="C-type_lectin/matrix_domain"/>
</dbReference>
<dbReference type="Proteomes" id="UP001176940">
    <property type="component" value="Unassembled WGS sequence"/>
</dbReference>
<reference evidence="5" key="1">
    <citation type="submission" date="2023-07" db="EMBL/GenBank/DDBJ databases">
        <authorList>
            <person name="Stuckert A."/>
        </authorList>
    </citation>
    <scope>NUCLEOTIDE SEQUENCE</scope>
</reference>
<dbReference type="Pfam" id="PF00059">
    <property type="entry name" value="Lectin_C"/>
    <property type="match status" value="1"/>
</dbReference>
<gene>
    <name evidence="5" type="ORF">RIMI_LOCUS21845673</name>
</gene>
<keyword evidence="3" id="KW-0812">Transmembrane</keyword>
<dbReference type="InterPro" id="IPR001304">
    <property type="entry name" value="C-type_lectin-like"/>
</dbReference>
<keyword evidence="3" id="KW-1133">Transmembrane helix</keyword>
<dbReference type="Gene3D" id="3.10.100.10">
    <property type="entry name" value="Mannose-Binding Protein A, subunit A"/>
    <property type="match status" value="1"/>
</dbReference>
<dbReference type="PANTHER" id="PTHR45710:SF8">
    <property type="entry name" value="RERATING FAMILY MEMBER 4"/>
    <property type="match status" value="1"/>
</dbReference>
<keyword evidence="2" id="KW-0430">Lectin</keyword>
<evidence type="ECO:0000313" key="5">
    <source>
        <dbReference type="EMBL" id="CAJ0966961.1"/>
    </source>
</evidence>
<feature type="transmembrane region" description="Helical" evidence="3">
    <location>
        <begin position="12"/>
        <end position="35"/>
    </location>
</feature>
<dbReference type="PROSITE" id="PS50041">
    <property type="entry name" value="C_TYPE_LECTIN_2"/>
    <property type="match status" value="1"/>
</dbReference>
<dbReference type="CDD" id="cd03593">
    <property type="entry name" value="CLECT_NK_receptors_like"/>
    <property type="match status" value="1"/>
</dbReference>
<evidence type="ECO:0000256" key="1">
    <source>
        <dbReference type="ARBA" id="ARBA00004401"/>
    </source>
</evidence>
<evidence type="ECO:0000256" key="3">
    <source>
        <dbReference type="SAM" id="Phobius"/>
    </source>
</evidence>
<protein>
    <recommendedName>
        <fullName evidence="4">C-type lectin domain-containing protein</fullName>
    </recommendedName>
</protein>
<dbReference type="EMBL" id="CAUEEQ010077929">
    <property type="protein sequence ID" value="CAJ0966961.1"/>
    <property type="molecule type" value="Genomic_DNA"/>
</dbReference>
<dbReference type="InterPro" id="IPR033992">
    <property type="entry name" value="NKR-like_CTLD"/>
</dbReference>
<dbReference type="InterPro" id="IPR016187">
    <property type="entry name" value="CTDL_fold"/>
</dbReference>
<comment type="caution">
    <text evidence="5">The sequence shown here is derived from an EMBL/GenBank/DDBJ whole genome shotgun (WGS) entry which is preliminary data.</text>
</comment>
<dbReference type="SUPFAM" id="SSF56436">
    <property type="entry name" value="C-type lectin-like"/>
    <property type="match status" value="1"/>
</dbReference>
<name>A0ABN9MJT1_9NEOB</name>
<organism evidence="5 6">
    <name type="scientific">Ranitomeya imitator</name>
    <name type="common">mimic poison frog</name>
    <dbReference type="NCBI Taxonomy" id="111125"/>
    <lineage>
        <taxon>Eukaryota</taxon>
        <taxon>Metazoa</taxon>
        <taxon>Chordata</taxon>
        <taxon>Craniata</taxon>
        <taxon>Vertebrata</taxon>
        <taxon>Euteleostomi</taxon>
        <taxon>Amphibia</taxon>
        <taxon>Batrachia</taxon>
        <taxon>Anura</taxon>
        <taxon>Neobatrachia</taxon>
        <taxon>Hyloidea</taxon>
        <taxon>Dendrobatidae</taxon>
        <taxon>Dendrobatinae</taxon>
        <taxon>Ranitomeya</taxon>
    </lineage>
</organism>
<comment type="subcellular location">
    <subcellularLocation>
        <location evidence="1">Cell membrane</location>
        <topology evidence="1">Single-pass type II membrane protein</topology>
    </subcellularLocation>
</comment>
<dbReference type="SMART" id="SM00034">
    <property type="entry name" value="CLECT"/>
    <property type="match status" value="1"/>
</dbReference>
<evidence type="ECO:0000256" key="2">
    <source>
        <dbReference type="ARBA" id="ARBA00022734"/>
    </source>
</evidence>
<proteinExistence type="predicted"/>
<evidence type="ECO:0000259" key="4">
    <source>
        <dbReference type="PROSITE" id="PS50041"/>
    </source>
</evidence>
<evidence type="ECO:0000313" key="6">
    <source>
        <dbReference type="Proteomes" id="UP001176940"/>
    </source>
</evidence>